<gene>
    <name evidence="1" type="ORF">D9O29_22985</name>
</gene>
<dbReference type="EMBL" id="RCNL01000017">
    <property type="protein sequence ID" value="TXL74224.1"/>
    <property type="molecule type" value="Genomic_DNA"/>
</dbReference>
<name>A0ABY3LA69_9GAMM</name>
<sequence>MKVLITGTGKFASHFLNGLDRTCPPGTHVTVAGRTDAYVNRFYNEFNRTDRTGRLLLETVCLDYYSEVVLTGLLRRVKPDLIICAHSHFSPAEKSDGTKWGEFLRRSPFGITLPLQITGLLPLCRAAKITGLDHIPLVNTCYPDVANSLATLMGYKVTTGLGNIHTLFSLVSARLKQDILLAGHHFHLTQPSSNSSDVVLLDGKSPSGPVAAALRFVRAMPREELNRAGAEAGGQLTGLLAAGERVIASLPGPLGLTGGYPVIAQGWRFELAGMPASIAEFSKMNEQMTELEGITLQPDSVSFHSGDMRFPAYPRHCNPVKFSDWDSFSHEIRALREELMNEKI</sequence>
<keyword evidence="2" id="KW-1185">Reference proteome</keyword>
<organism evidence="1 2">
    <name type="scientific">Pantoea vagans</name>
    <dbReference type="NCBI Taxonomy" id="470934"/>
    <lineage>
        <taxon>Bacteria</taxon>
        <taxon>Pseudomonadati</taxon>
        <taxon>Pseudomonadota</taxon>
        <taxon>Gammaproteobacteria</taxon>
        <taxon>Enterobacterales</taxon>
        <taxon>Erwiniaceae</taxon>
        <taxon>Pantoea</taxon>
    </lineage>
</organism>
<proteinExistence type="predicted"/>
<reference evidence="1 2" key="1">
    <citation type="submission" date="2018-10" db="EMBL/GenBank/DDBJ databases">
        <title>Draft genome sequence of Pantoea vagans isolated from corpses of the sugarcane aphid Melanaphis sacchari Zehntner.</title>
        <authorList>
            <person name="Toledo E."/>
            <person name="Pena G."/>
            <person name="Lozano L."/>
        </authorList>
    </citation>
    <scope>NUCLEOTIDE SEQUENCE [LARGE SCALE GENOMIC DNA]</scope>
    <source>
        <strain evidence="1 2">ET-90</strain>
    </source>
</reference>
<protein>
    <submittedName>
        <fullName evidence="1">Uncharacterized protein</fullName>
    </submittedName>
</protein>
<evidence type="ECO:0000313" key="1">
    <source>
        <dbReference type="EMBL" id="TXL74224.1"/>
    </source>
</evidence>
<dbReference type="RefSeq" id="WP_147790130.1">
    <property type="nucleotide sequence ID" value="NZ_RCNL01000017.1"/>
</dbReference>
<evidence type="ECO:0000313" key="2">
    <source>
        <dbReference type="Proteomes" id="UP000426772"/>
    </source>
</evidence>
<accession>A0ABY3LA69</accession>
<comment type="caution">
    <text evidence="1">The sequence shown here is derived from an EMBL/GenBank/DDBJ whole genome shotgun (WGS) entry which is preliminary data.</text>
</comment>
<dbReference type="Proteomes" id="UP000426772">
    <property type="component" value="Unassembled WGS sequence"/>
</dbReference>